<name>A0ABD3I323_9MARC</name>
<feature type="compositionally biased region" description="Basic and acidic residues" evidence="1">
    <location>
        <begin position="44"/>
        <end position="63"/>
    </location>
</feature>
<gene>
    <name evidence="2" type="ORF">R1sor_010990</name>
</gene>
<dbReference type="Proteomes" id="UP001633002">
    <property type="component" value="Unassembled WGS sequence"/>
</dbReference>
<evidence type="ECO:0000256" key="1">
    <source>
        <dbReference type="SAM" id="MobiDB-lite"/>
    </source>
</evidence>
<comment type="caution">
    <text evidence="2">The sequence shown here is derived from an EMBL/GenBank/DDBJ whole genome shotgun (WGS) entry which is preliminary data.</text>
</comment>
<protein>
    <submittedName>
        <fullName evidence="2">Uncharacterized protein</fullName>
    </submittedName>
</protein>
<evidence type="ECO:0000313" key="2">
    <source>
        <dbReference type="EMBL" id="KAL3696914.1"/>
    </source>
</evidence>
<sequence>MRCRQESQKTRVAFMDQNNRESDLELVKKNEETPLLSTSPFSLKKGENRDMDQAPDKDDKWEATDVLTILPDGFDTFRRGEEGEEKFNMDDYVPKVKPSSDAKAEVDMSSEFGDYQPSFLSAPRRAPLAGRRRSPLKGGTNERMDTHECQQSMIRWNLRFSSKAASLEHIILLL</sequence>
<feature type="compositionally biased region" description="Basic and acidic residues" evidence="1">
    <location>
        <begin position="18"/>
        <end position="32"/>
    </location>
</feature>
<keyword evidence="3" id="KW-1185">Reference proteome</keyword>
<dbReference type="AlphaFoldDB" id="A0ABD3I323"/>
<accession>A0ABD3I323</accession>
<organism evidence="2 3">
    <name type="scientific">Riccia sorocarpa</name>
    <dbReference type="NCBI Taxonomy" id="122646"/>
    <lineage>
        <taxon>Eukaryota</taxon>
        <taxon>Viridiplantae</taxon>
        <taxon>Streptophyta</taxon>
        <taxon>Embryophyta</taxon>
        <taxon>Marchantiophyta</taxon>
        <taxon>Marchantiopsida</taxon>
        <taxon>Marchantiidae</taxon>
        <taxon>Marchantiales</taxon>
        <taxon>Ricciaceae</taxon>
        <taxon>Riccia</taxon>
    </lineage>
</organism>
<feature type="region of interest" description="Disordered" evidence="1">
    <location>
        <begin position="1"/>
        <end position="64"/>
    </location>
</feature>
<proteinExistence type="predicted"/>
<evidence type="ECO:0000313" key="3">
    <source>
        <dbReference type="Proteomes" id="UP001633002"/>
    </source>
</evidence>
<dbReference type="EMBL" id="JBJQOH010000002">
    <property type="protein sequence ID" value="KAL3696914.1"/>
    <property type="molecule type" value="Genomic_DNA"/>
</dbReference>
<reference evidence="2 3" key="1">
    <citation type="submission" date="2024-09" db="EMBL/GenBank/DDBJ databases">
        <title>Chromosome-scale assembly of Riccia sorocarpa.</title>
        <authorList>
            <person name="Paukszto L."/>
        </authorList>
    </citation>
    <scope>NUCLEOTIDE SEQUENCE [LARGE SCALE GENOMIC DNA]</scope>
    <source>
        <strain evidence="2">LP-2024</strain>
        <tissue evidence="2">Aerial parts of the thallus</tissue>
    </source>
</reference>